<evidence type="ECO:0000256" key="1">
    <source>
        <dbReference type="SAM" id="MobiDB-lite"/>
    </source>
</evidence>
<protein>
    <recommendedName>
        <fullName evidence="2">Aminoglycoside phosphotransferase domain-containing protein</fullName>
    </recommendedName>
</protein>
<comment type="caution">
    <text evidence="3">The sequence shown here is derived from an EMBL/GenBank/DDBJ whole genome shotgun (WGS) entry which is preliminary data.</text>
</comment>
<evidence type="ECO:0000313" key="3">
    <source>
        <dbReference type="EMBL" id="CAG8405411.1"/>
    </source>
</evidence>
<evidence type="ECO:0000313" key="4">
    <source>
        <dbReference type="Proteomes" id="UP001152646"/>
    </source>
</evidence>
<dbReference type="InterPro" id="IPR011009">
    <property type="entry name" value="Kinase-like_dom_sf"/>
</dbReference>
<name>A0A9W4JQF2_9EURO</name>
<dbReference type="Gene3D" id="3.90.1200.10">
    <property type="match status" value="1"/>
</dbReference>
<feature type="region of interest" description="Disordered" evidence="1">
    <location>
        <begin position="384"/>
        <end position="408"/>
    </location>
</feature>
<dbReference type="InterPro" id="IPR002575">
    <property type="entry name" value="Aminoglycoside_PTrfase"/>
</dbReference>
<dbReference type="Proteomes" id="UP001152646">
    <property type="component" value="Unassembled WGS sequence"/>
</dbReference>
<dbReference type="GO" id="GO:0005739">
    <property type="term" value="C:mitochondrion"/>
    <property type="evidence" value="ECO:0007669"/>
    <property type="project" value="TreeGrafter"/>
</dbReference>
<reference evidence="3" key="1">
    <citation type="submission" date="2021-07" db="EMBL/GenBank/DDBJ databases">
        <authorList>
            <person name="Branca A.L. A."/>
        </authorList>
    </citation>
    <scope>NUCLEOTIDE SEQUENCE</scope>
</reference>
<dbReference type="Gene3D" id="3.30.200.20">
    <property type="entry name" value="Phosphorylase Kinase, domain 1"/>
    <property type="match status" value="1"/>
</dbReference>
<dbReference type="SUPFAM" id="SSF56112">
    <property type="entry name" value="Protein kinase-like (PK-like)"/>
    <property type="match status" value="1"/>
</dbReference>
<accession>A0A9W4JQF2</accession>
<dbReference type="PANTHER" id="PTHR36091">
    <property type="entry name" value="ALTERED INHERITANCE OF MITOCHONDRIA PROTEIN 9, MITOCHONDRIAL"/>
    <property type="match status" value="1"/>
</dbReference>
<dbReference type="AlphaFoldDB" id="A0A9W4JQF2"/>
<gene>
    <name evidence="3" type="ORF">PSALAMII_LOCUS8591</name>
</gene>
<dbReference type="EMBL" id="CAJVPA010000211">
    <property type="protein sequence ID" value="CAG8405411.1"/>
    <property type="molecule type" value="Genomic_DNA"/>
</dbReference>
<proteinExistence type="predicted"/>
<dbReference type="OrthoDB" id="10003767at2759"/>
<organism evidence="3 4">
    <name type="scientific">Penicillium salamii</name>
    <dbReference type="NCBI Taxonomy" id="1612424"/>
    <lineage>
        <taxon>Eukaryota</taxon>
        <taxon>Fungi</taxon>
        <taxon>Dikarya</taxon>
        <taxon>Ascomycota</taxon>
        <taxon>Pezizomycotina</taxon>
        <taxon>Eurotiomycetes</taxon>
        <taxon>Eurotiomycetidae</taxon>
        <taxon>Eurotiales</taxon>
        <taxon>Aspergillaceae</taxon>
        <taxon>Penicillium</taxon>
    </lineage>
</organism>
<feature type="domain" description="Aminoglycoside phosphotransferase" evidence="2">
    <location>
        <begin position="84"/>
        <end position="195"/>
    </location>
</feature>
<dbReference type="InterPro" id="IPR051035">
    <property type="entry name" value="Mito_inheritance_9"/>
</dbReference>
<dbReference type="PANTHER" id="PTHR36091:SF2">
    <property type="entry name" value="AMINOGLYCOSIDE PHOSPHOTRANSFERASE DOMAIN-CONTAINING PROTEIN"/>
    <property type="match status" value="1"/>
</dbReference>
<evidence type="ECO:0000259" key="2">
    <source>
        <dbReference type="Pfam" id="PF01636"/>
    </source>
</evidence>
<sequence length="581" mass="66926">MLNQILRPYISFPFRRIFSSQKRRVSMCSPEYRDLFGYTSGRFLYNEDLRLRERYVKFDYDGLLREAERHLGPGHGHPIQMVKIAEGGFNRVFLLTMDDGFEVIVKIPYHIAGPKHYATASEAATMKYLHSKGIPVPKLYGFSSSNTNPAGVEYIIMEKAPGVGLETRWLSMSKREQHRLASSFVEIEKKFFDLPLRSIGSIYFKEDVPIELQTALYTANTEKCQDAETFCIGPTADYMFWYGRRAGLDLYRGPCKCASVHHEIQLLTIAGNDPKDYLLSVAQKEIEWIRRYGKPLDLDFPHNGVFPGTKSPDDYLGLLEKYVALVPYLLPSATDSPLNRPTLRHPDLNPNNIFVSPESGAISCIIDWQHTTVEPRLLVAGHPRTFENPDAEQPPQLKEPTLPEDYDTLPADEKFEADELHRRRLISHYYRIFNGHLNKEHLEALRDPLLLPRQHLVDRAGRQWSGNLMTLKGALIRMIDYWPQLPDTKGISCPVCFTDTELDEFSEQEKLWFDLNKVVNHWREQIGVLSEDGWLGNELFEEAVRKTTELEDSLIASAEGDMEDIDLLKKGWPFRDREEIN</sequence>
<dbReference type="Pfam" id="PF01636">
    <property type="entry name" value="APH"/>
    <property type="match status" value="1"/>
</dbReference>